<comment type="function">
    <text evidence="2">Catalyzes the oxidation of either pyridoxine 5'-phosphate (PNP) or pyridoxamine 5'-phosphate (PMP) into pyridoxal 5'-phosphate (PLP).</text>
</comment>
<dbReference type="InterPro" id="IPR012349">
    <property type="entry name" value="Split_barrel_FMN-bd"/>
</dbReference>
<dbReference type="AlphaFoldDB" id="A0A1I8H9F5"/>
<organism evidence="12 13">
    <name type="scientific">Macrostomum lignano</name>
    <dbReference type="NCBI Taxonomy" id="282301"/>
    <lineage>
        <taxon>Eukaryota</taxon>
        <taxon>Metazoa</taxon>
        <taxon>Spiralia</taxon>
        <taxon>Lophotrochozoa</taxon>
        <taxon>Platyhelminthes</taxon>
        <taxon>Rhabditophora</taxon>
        <taxon>Macrostomorpha</taxon>
        <taxon>Macrostomida</taxon>
        <taxon>Macrostomidae</taxon>
        <taxon>Macrostomum</taxon>
    </lineage>
</organism>
<evidence type="ECO:0000256" key="7">
    <source>
        <dbReference type="ARBA" id="ARBA00022630"/>
    </source>
</evidence>
<comment type="pathway">
    <text evidence="3">Cofactor metabolism; pyridoxal 5'-phosphate salvage; pyridoxal 5'-phosphate from pyridoxamine 5'-phosphate: step 1/1.</text>
</comment>
<feature type="domain" description="Pyridoxamine 5'-phosphate oxidase N-terminal" evidence="11">
    <location>
        <begin position="39"/>
        <end position="122"/>
    </location>
</feature>
<comment type="cofactor">
    <cofactor evidence="1">
        <name>FMN</name>
        <dbReference type="ChEBI" id="CHEBI:58210"/>
    </cofactor>
</comment>
<reference evidence="13" key="1">
    <citation type="submission" date="2016-11" db="UniProtKB">
        <authorList>
            <consortium name="WormBaseParasite"/>
        </authorList>
    </citation>
    <scope>IDENTIFICATION</scope>
</reference>
<keyword evidence="8" id="KW-0288">FMN</keyword>
<protein>
    <recommendedName>
        <fullName evidence="6">pyridoxal 5'-phosphate synthase</fullName>
        <ecNumber evidence="6">1.4.3.5</ecNumber>
    </recommendedName>
</protein>
<feature type="region of interest" description="Disordered" evidence="10">
    <location>
        <begin position="210"/>
        <end position="253"/>
    </location>
</feature>
<dbReference type="InterPro" id="IPR011576">
    <property type="entry name" value="Pyridox_Oxase_N"/>
</dbReference>
<evidence type="ECO:0000256" key="6">
    <source>
        <dbReference type="ARBA" id="ARBA00012801"/>
    </source>
</evidence>
<name>A0A1I8H9F5_9PLAT</name>
<dbReference type="Pfam" id="PF01243">
    <property type="entry name" value="PNPOx_N"/>
    <property type="match status" value="1"/>
</dbReference>
<dbReference type="UniPathway" id="UPA01068">
    <property type="reaction ID" value="UER00304"/>
</dbReference>
<dbReference type="Proteomes" id="UP000095280">
    <property type="component" value="Unplaced"/>
</dbReference>
<dbReference type="InterPro" id="IPR000659">
    <property type="entry name" value="Pyridox_Oxase"/>
</dbReference>
<keyword evidence="7" id="KW-0285">Flavoprotein</keyword>
<sequence>MPQTKPIKDPKEAIARGFAQPFSLFRRWQKDAVRSGRFASADIFLLATVCAKTLRPSQRPMQLADVCDNAFLFLSTLTSRKGDQISQNKNVSLYFDWLKLDRYVMVEGEATLVRDRHVVNSYFQKIFPSELKCYFSAIDNNQSKVIDSEFKEKFQDLRQKICHYKDSMIPPPDSMVLFKIEPSYFEFYENSNEVGNVRLAYSRLVEGAKTSTHTSAPSNTASMSSRTRRQLSLSKPQPRRGTARRLTPWSKQI</sequence>
<dbReference type="GO" id="GO:0008615">
    <property type="term" value="P:pyridoxine biosynthetic process"/>
    <property type="evidence" value="ECO:0007669"/>
    <property type="project" value="InterPro"/>
</dbReference>
<evidence type="ECO:0000256" key="1">
    <source>
        <dbReference type="ARBA" id="ARBA00001917"/>
    </source>
</evidence>
<comment type="similarity">
    <text evidence="5">Belongs to the pyridoxamine 5'-phosphate oxidase family.</text>
</comment>
<evidence type="ECO:0000259" key="11">
    <source>
        <dbReference type="Pfam" id="PF01243"/>
    </source>
</evidence>
<dbReference type="GO" id="GO:0004733">
    <property type="term" value="F:pyridoxamine phosphate oxidase activity"/>
    <property type="evidence" value="ECO:0007669"/>
    <property type="project" value="UniProtKB-EC"/>
</dbReference>
<proteinExistence type="inferred from homology"/>
<evidence type="ECO:0000256" key="2">
    <source>
        <dbReference type="ARBA" id="ARBA00003691"/>
    </source>
</evidence>
<keyword evidence="12" id="KW-1185">Reference proteome</keyword>
<evidence type="ECO:0000256" key="4">
    <source>
        <dbReference type="ARBA" id="ARBA00005037"/>
    </source>
</evidence>
<dbReference type="Gene3D" id="2.30.110.10">
    <property type="entry name" value="Electron Transport, Fmn-binding Protein, Chain A"/>
    <property type="match status" value="1"/>
</dbReference>
<evidence type="ECO:0000256" key="3">
    <source>
        <dbReference type="ARBA" id="ARBA00004738"/>
    </source>
</evidence>
<dbReference type="WBParaSite" id="maker-uti_cns_0004920-snap-gene-0.13-mRNA-1">
    <property type="protein sequence ID" value="maker-uti_cns_0004920-snap-gene-0.13-mRNA-1"/>
    <property type="gene ID" value="maker-uti_cns_0004920-snap-gene-0.13"/>
</dbReference>
<evidence type="ECO:0000256" key="8">
    <source>
        <dbReference type="ARBA" id="ARBA00022643"/>
    </source>
</evidence>
<evidence type="ECO:0000313" key="13">
    <source>
        <dbReference type="WBParaSite" id="maker-uti_cns_0004920-snap-gene-0.13-mRNA-1"/>
    </source>
</evidence>
<evidence type="ECO:0000256" key="10">
    <source>
        <dbReference type="SAM" id="MobiDB-lite"/>
    </source>
</evidence>
<evidence type="ECO:0000256" key="5">
    <source>
        <dbReference type="ARBA" id="ARBA00007301"/>
    </source>
</evidence>
<dbReference type="PANTHER" id="PTHR10851:SF0">
    <property type="entry name" value="PYRIDOXINE-5'-PHOSPHATE OXIDASE"/>
    <property type="match status" value="1"/>
</dbReference>
<dbReference type="GO" id="GO:0010181">
    <property type="term" value="F:FMN binding"/>
    <property type="evidence" value="ECO:0007669"/>
    <property type="project" value="InterPro"/>
</dbReference>
<evidence type="ECO:0000313" key="12">
    <source>
        <dbReference type="Proteomes" id="UP000095280"/>
    </source>
</evidence>
<feature type="compositionally biased region" description="Polar residues" evidence="10">
    <location>
        <begin position="210"/>
        <end position="235"/>
    </location>
</feature>
<dbReference type="EC" id="1.4.3.5" evidence="6"/>
<evidence type="ECO:0000256" key="9">
    <source>
        <dbReference type="ARBA" id="ARBA00023002"/>
    </source>
</evidence>
<keyword evidence="9" id="KW-0560">Oxidoreductase</keyword>
<dbReference type="PANTHER" id="PTHR10851">
    <property type="entry name" value="PYRIDOXINE-5-PHOSPHATE OXIDASE"/>
    <property type="match status" value="1"/>
</dbReference>
<accession>A0A1I8H9F5</accession>
<comment type="pathway">
    <text evidence="4">Cofactor metabolism; pyridoxal 5'-phosphate salvage; pyridoxal 5'-phosphate from pyridoxine 5'-phosphate: step 1/1.</text>
</comment>
<dbReference type="SUPFAM" id="SSF50475">
    <property type="entry name" value="FMN-binding split barrel"/>
    <property type="match status" value="1"/>
</dbReference>